<dbReference type="Pfam" id="PF17390">
    <property type="entry name" value="Bac_rhamnosid_C"/>
    <property type="match status" value="1"/>
</dbReference>
<evidence type="ECO:0000256" key="1">
    <source>
        <dbReference type="ARBA" id="ARBA00001445"/>
    </source>
</evidence>
<protein>
    <recommendedName>
        <fullName evidence="2">alpha-L-rhamnosidase</fullName>
        <ecNumber evidence="2">3.2.1.40</ecNumber>
    </recommendedName>
</protein>
<sequence length="1356" mass="141919">MAVATVLATVAAGLSGSAGSALAAPGVSVARLEVNASPVPLGIDDATPTFSWVLESAQRGIKQRKYELVVATTAAKAAAGKGDVWASGSVASDATSVTYEGRTALRSRTRYYWSVRSVTSAPTAWAPAAWFETAYLTADEWQGSWISGPQRSVTVPTAGDGASDDACCVTASTTLAAPAQSGATNVKVAAISAIATGSTVRVGADQDVTVSAVGSPATSTTAAAPLGAGATTVYVASVNNFAVGAAIAVADQSSTITSVGTAVQQQRSLAVAAAAGATNIKVNNVGGFVVGQAAIVGTGDTAQVRQVTAVGDAGATGSGVTLDAPLSAAVASGAPARGLGTGVDVSPALTAAAASGAPVSSPGTGVTFAPALTADQPAGAPLVGQGTPRDVCRPVGNSPSAGSCKPVRPTFLMRRSFDVAPVSAHGTVVRARLYSSGLGWSEPTVNGRLTQPGGHLNPGFTDYVDTVSYTTDDVTDLIAQDPTAPRQNVVAAEVAAGRYDSESVPSNHRFETAQWRALETLRADLYVTYADGTEQLVKSDDTWATSVDGPTRYNDFDNGETYDARKKMPGWNTTSWDASAWSRAQVVPGPKGDLVSMEHELTRKVQDHNGPFPRYTTPAGAQVFDTGRQRTGWATVKIWGAEAGQVVRIVYVERRNDDTSIDDPTVPGTGQDGALQLAGSLQQEYYVSDGTGTAENPEVYAPNWNFAGFQWVQVDGSNGSQLPAGVHVDVASVQEIRTSFAEVGTFESSVPLLNQIYANVRGSVAGDWVAGYSMDTPTYEKDGWTGDAQIILPTVANIFDIQRSMRKSARDAVDSQLANGQVGLLIPGSEGYGYCSPTNPAVDPNDYTPCGTSPSIATFKPNGGGATPIWDAFLMVAPAEGYLRYADPEPIRTAYHAMTKYLDDNIQGGKPYADGPGGWFVWDGSDDWTLNSGLGDWAFVTGANGNAAEGTNLNVGGFQAASSTAFTAYLATKTAEAARLLYAETGTASYLADAQKYEKLFADIRRDFNARWWDAARGFYAENSTQELRQGFQAWAIGFGLVEEQNKRALQEKLAYDVAVTRTGHAMIGFVGIRWIWPVLSEAAHAGVPYAKQALFAVAQQTTYPSYGYHIGLGYTGVGEYWEASTRTRNHQFQGSIGQWFYEELAGIKPAEPGYRKITIQPLVGGEYGVDHVAASVDTIHGKVGSDWTQNDDGDLTLHVTVPANTTATVHVPAPNKGAVNEVGTGTSVDADRAPGVRYVGHQLDAEVYEVGSGSYTFRVIQPVSCEPLADELTALTDAGRVHAHVAASLRDRLAHAEAKAVNGDEGAAIDYLEQFISRAENQVKGDDAARDALVGRAETLIAELRANVAAEEAAA</sequence>
<feature type="domain" description="Alpha-L-rhamnosidase concanavalin-like" evidence="5">
    <location>
        <begin position="617"/>
        <end position="720"/>
    </location>
</feature>
<evidence type="ECO:0000259" key="5">
    <source>
        <dbReference type="Pfam" id="PF05592"/>
    </source>
</evidence>
<evidence type="ECO:0000259" key="8">
    <source>
        <dbReference type="Pfam" id="PF17390"/>
    </source>
</evidence>
<dbReference type="InterPro" id="IPR035396">
    <property type="entry name" value="Bac_rhamnosid6H"/>
</dbReference>
<evidence type="ECO:0000256" key="2">
    <source>
        <dbReference type="ARBA" id="ARBA00012652"/>
    </source>
</evidence>
<feature type="chain" id="PRO_5011530195" description="alpha-L-rhamnosidase" evidence="4">
    <location>
        <begin position="24"/>
        <end position="1356"/>
    </location>
</feature>
<evidence type="ECO:0000259" key="7">
    <source>
        <dbReference type="Pfam" id="PF17389"/>
    </source>
</evidence>
<dbReference type="Gene3D" id="2.60.40.10">
    <property type="entry name" value="Immunoglobulins"/>
    <property type="match status" value="1"/>
</dbReference>
<evidence type="ECO:0000256" key="3">
    <source>
        <dbReference type="ARBA" id="ARBA00022801"/>
    </source>
</evidence>
<dbReference type="Gene3D" id="2.60.420.10">
    <property type="entry name" value="Maltose phosphorylase, domain 3"/>
    <property type="match status" value="1"/>
</dbReference>
<dbReference type="InterPro" id="IPR012341">
    <property type="entry name" value="6hp_glycosidase-like_sf"/>
</dbReference>
<evidence type="ECO:0000256" key="4">
    <source>
        <dbReference type="SAM" id="SignalP"/>
    </source>
</evidence>
<dbReference type="Pfam" id="PF17389">
    <property type="entry name" value="Bac_rhamnosid6H"/>
    <property type="match status" value="1"/>
</dbReference>
<dbReference type="Pfam" id="PF25788">
    <property type="entry name" value="Ig_Rha78A_N"/>
    <property type="match status" value="1"/>
</dbReference>
<dbReference type="InterPro" id="IPR016007">
    <property type="entry name" value="Alpha_rhamnosid"/>
</dbReference>
<dbReference type="OrthoDB" id="9761045at2"/>
<dbReference type="Pfam" id="PF22888">
    <property type="entry name" value="FIMAH"/>
    <property type="match status" value="1"/>
</dbReference>
<dbReference type="GO" id="GO:0005975">
    <property type="term" value="P:carbohydrate metabolic process"/>
    <property type="evidence" value="ECO:0007669"/>
    <property type="project" value="InterPro"/>
</dbReference>
<evidence type="ECO:0000259" key="6">
    <source>
        <dbReference type="Pfam" id="PF08531"/>
    </source>
</evidence>
<name>A0A1H3S0R5_9ACTN</name>
<feature type="domain" description="FIMAH" evidence="9">
    <location>
        <begin position="1269"/>
        <end position="1343"/>
    </location>
</feature>
<dbReference type="PANTHER" id="PTHR33307">
    <property type="entry name" value="ALPHA-RHAMNOSIDASE (EUROFUNG)"/>
    <property type="match status" value="1"/>
</dbReference>
<accession>A0A1H3S0R5</accession>
<keyword evidence="4" id="KW-0732">Signal</keyword>
<gene>
    <name evidence="10" type="ORF">SAMN05421684_4438</name>
</gene>
<dbReference type="Pfam" id="PF08531">
    <property type="entry name" value="Bac_rhamnosid_N"/>
    <property type="match status" value="1"/>
</dbReference>
<dbReference type="Proteomes" id="UP000199632">
    <property type="component" value="Unassembled WGS sequence"/>
</dbReference>
<evidence type="ECO:0000259" key="9">
    <source>
        <dbReference type="Pfam" id="PF22888"/>
    </source>
</evidence>
<dbReference type="InterPro" id="IPR054470">
    <property type="entry name" value="FIMAH_dom"/>
</dbReference>
<organism evidence="10 11">
    <name type="scientific">Asanoa ishikariensis</name>
    <dbReference type="NCBI Taxonomy" id="137265"/>
    <lineage>
        <taxon>Bacteria</taxon>
        <taxon>Bacillati</taxon>
        <taxon>Actinomycetota</taxon>
        <taxon>Actinomycetes</taxon>
        <taxon>Micromonosporales</taxon>
        <taxon>Micromonosporaceae</taxon>
        <taxon>Asanoa</taxon>
    </lineage>
</organism>
<dbReference type="PANTHER" id="PTHR33307:SF6">
    <property type="entry name" value="ALPHA-RHAMNOSIDASE (EUROFUNG)-RELATED"/>
    <property type="match status" value="1"/>
</dbReference>
<feature type="domain" description="Alpha-L-rhamnosidase six-hairpin glycosidase" evidence="7">
    <location>
        <begin position="742"/>
        <end position="1144"/>
    </location>
</feature>
<dbReference type="InterPro" id="IPR035398">
    <property type="entry name" value="Bac_rhamnosid_C"/>
</dbReference>
<keyword evidence="3" id="KW-0378">Hydrolase</keyword>
<dbReference type="InterPro" id="IPR013783">
    <property type="entry name" value="Ig-like_fold"/>
</dbReference>
<keyword evidence="11" id="KW-1185">Reference proteome</keyword>
<dbReference type="GO" id="GO:0030596">
    <property type="term" value="F:alpha-L-rhamnosidase activity"/>
    <property type="evidence" value="ECO:0007669"/>
    <property type="project" value="UniProtKB-EC"/>
</dbReference>
<comment type="catalytic activity">
    <reaction evidence="1">
        <text>Hydrolysis of terminal non-reducing alpha-L-rhamnose residues in alpha-L-rhamnosides.</text>
        <dbReference type="EC" id="3.2.1.40"/>
    </reaction>
</comment>
<reference evidence="11" key="1">
    <citation type="submission" date="2016-10" db="EMBL/GenBank/DDBJ databases">
        <authorList>
            <person name="Varghese N."/>
            <person name="Submissions S."/>
        </authorList>
    </citation>
    <scope>NUCLEOTIDE SEQUENCE [LARGE SCALE GENOMIC DNA]</scope>
    <source>
        <strain evidence="11">DSM 44718</strain>
    </source>
</reference>
<feature type="domain" description="Bacterial alpha-L-rhamnosidase N-terminal" evidence="6">
    <location>
        <begin position="427"/>
        <end position="604"/>
    </location>
</feature>
<dbReference type="InterPro" id="IPR008928">
    <property type="entry name" value="6-hairpin_glycosidase_sf"/>
</dbReference>
<feature type="domain" description="Alpha-L-rhamnosidase C-terminal" evidence="8">
    <location>
        <begin position="1147"/>
        <end position="1225"/>
    </location>
</feature>
<dbReference type="InterPro" id="IPR008902">
    <property type="entry name" value="Rhamnosid_concanavalin"/>
</dbReference>
<dbReference type="EC" id="3.2.1.40" evidence="2"/>
<feature type="signal peptide" evidence="4">
    <location>
        <begin position="1"/>
        <end position="23"/>
    </location>
</feature>
<evidence type="ECO:0000313" key="11">
    <source>
        <dbReference type="Proteomes" id="UP000199632"/>
    </source>
</evidence>
<dbReference type="InterPro" id="IPR013737">
    <property type="entry name" value="Bac_rhamnosid_N"/>
</dbReference>
<dbReference type="SUPFAM" id="SSF48208">
    <property type="entry name" value="Six-hairpin glycosidases"/>
    <property type="match status" value="1"/>
</dbReference>
<dbReference type="EMBL" id="FNQB01000002">
    <property type="protein sequence ID" value="SDZ31643.1"/>
    <property type="molecule type" value="Genomic_DNA"/>
</dbReference>
<dbReference type="Gene3D" id="1.50.10.10">
    <property type="match status" value="1"/>
</dbReference>
<dbReference type="Gene3D" id="2.60.120.260">
    <property type="entry name" value="Galactose-binding domain-like"/>
    <property type="match status" value="2"/>
</dbReference>
<dbReference type="Pfam" id="PF05592">
    <property type="entry name" value="Bac_rhamnosid"/>
    <property type="match status" value="1"/>
</dbReference>
<dbReference type="STRING" id="137265.SAMN05421684_4438"/>
<proteinExistence type="predicted"/>
<dbReference type="RefSeq" id="WP_143049839.1">
    <property type="nucleotide sequence ID" value="NZ_BOND01000020.1"/>
</dbReference>
<evidence type="ECO:0000313" key="10">
    <source>
        <dbReference type="EMBL" id="SDZ31643.1"/>
    </source>
</evidence>